<protein>
    <submittedName>
        <fullName evidence="1">Uncharacterized protein</fullName>
    </submittedName>
</protein>
<dbReference type="GeneID" id="97610229"/>
<keyword evidence="2" id="KW-1185">Reference proteome</keyword>
<dbReference type="Proteomes" id="UP000245934">
    <property type="component" value="Unassembled WGS sequence"/>
</dbReference>
<organism evidence="1 2">
    <name type="scientific">Methanospirillum stamsii</name>
    <dbReference type="NCBI Taxonomy" id="1277351"/>
    <lineage>
        <taxon>Archaea</taxon>
        <taxon>Methanobacteriati</taxon>
        <taxon>Methanobacteriota</taxon>
        <taxon>Stenosarchaea group</taxon>
        <taxon>Methanomicrobia</taxon>
        <taxon>Methanomicrobiales</taxon>
        <taxon>Methanospirillaceae</taxon>
        <taxon>Methanospirillum</taxon>
    </lineage>
</organism>
<evidence type="ECO:0000313" key="1">
    <source>
        <dbReference type="EMBL" id="PWR70460.1"/>
    </source>
</evidence>
<evidence type="ECO:0000313" key="2">
    <source>
        <dbReference type="Proteomes" id="UP000245934"/>
    </source>
</evidence>
<dbReference type="RefSeq" id="WP_109942021.1">
    <property type="nucleotide sequence ID" value="NZ_CP176366.1"/>
</dbReference>
<gene>
    <name evidence="1" type="ORF">DLD82_15410</name>
</gene>
<dbReference type="EMBL" id="QGMZ01000041">
    <property type="protein sequence ID" value="PWR70460.1"/>
    <property type="molecule type" value="Genomic_DNA"/>
</dbReference>
<comment type="caution">
    <text evidence="1">The sequence shown here is derived from an EMBL/GenBank/DDBJ whole genome shotgun (WGS) entry which is preliminary data.</text>
</comment>
<proteinExistence type="predicted"/>
<dbReference type="AlphaFoldDB" id="A0A2V2MVY8"/>
<accession>A0A2V2MVY8</accession>
<sequence length="267" mass="30918">MVFPAILDKLSQLFKISINIDKSTHIQINSNNKITDKYIFFEDDNVLSINLNQLSSEEKEQLRQILQNSVDNGVPLLEENARERTEDIFLKEHSSEETDVLGFFKGKIPDDDYTALRASLYLRSRFKERATRPVIDELKMEIIQKYGRRGRNISDLCSAGYFDALKEIAENLHKNTFLEFYEEIVGKGAFTIFVSERTTSKQLIQDINKRITTNRRYGGTGILQIHGIGRKNIETIKIAMDDIEEIFQNITLNTRLDNRVMVVTIKF</sequence>
<reference evidence="1 2" key="1">
    <citation type="submission" date="2018-05" db="EMBL/GenBank/DDBJ databases">
        <title>Draft genome of Methanospirillum stamsii Pt1.</title>
        <authorList>
            <person name="Dueholm M.S."/>
            <person name="Nielsen P.H."/>
            <person name="Bakmann L.F."/>
            <person name="Otzen D.E."/>
        </authorList>
    </citation>
    <scope>NUCLEOTIDE SEQUENCE [LARGE SCALE GENOMIC DNA]</scope>
    <source>
        <strain evidence="1 2">Pt1</strain>
    </source>
</reference>
<name>A0A2V2MVY8_9EURY</name>
<dbReference type="OrthoDB" id="351162at2157"/>